<keyword evidence="3" id="KW-1185">Reference proteome</keyword>
<dbReference type="AlphaFoldDB" id="A0A5S9R3U7"/>
<keyword evidence="1" id="KW-1133">Transmembrane helix</keyword>
<evidence type="ECO:0000313" key="2">
    <source>
        <dbReference type="EMBL" id="CAA0126623.1"/>
    </source>
</evidence>
<protein>
    <submittedName>
        <fullName evidence="2">Uncharacterized protein</fullName>
    </submittedName>
</protein>
<evidence type="ECO:0000313" key="3">
    <source>
        <dbReference type="Proteomes" id="UP000430146"/>
    </source>
</evidence>
<dbReference type="RefSeq" id="WP_200846026.1">
    <property type="nucleotide sequence ID" value="NZ_CACSIP010000026.1"/>
</dbReference>
<evidence type="ECO:0000256" key="1">
    <source>
        <dbReference type="SAM" id="Phobius"/>
    </source>
</evidence>
<organism evidence="2 3">
    <name type="scientific">Mycolicibacterium vanbaalenii</name>
    <name type="common">Mycobacterium vanbaalenii</name>
    <dbReference type="NCBI Taxonomy" id="110539"/>
    <lineage>
        <taxon>Bacteria</taxon>
        <taxon>Bacillati</taxon>
        <taxon>Actinomycetota</taxon>
        <taxon>Actinomycetes</taxon>
        <taxon>Mycobacteriales</taxon>
        <taxon>Mycobacteriaceae</taxon>
        <taxon>Mycolicibacterium</taxon>
    </lineage>
</organism>
<proteinExistence type="predicted"/>
<keyword evidence="1" id="KW-0812">Transmembrane</keyword>
<name>A0A5S9R3U7_MYCVN</name>
<reference evidence="2 3" key="1">
    <citation type="submission" date="2019-11" db="EMBL/GenBank/DDBJ databases">
        <authorList>
            <person name="Holert J."/>
        </authorList>
    </citation>
    <scope>NUCLEOTIDE SEQUENCE [LARGE SCALE GENOMIC DNA]</scope>
    <source>
        <strain evidence="2">BC8_1</strain>
    </source>
</reference>
<dbReference type="EMBL" id="CACSIP010000026">
    <property type="protein sequence ID" value="CAA0126623.1"/>
    <property type="molecule type" value="Genomic_DNA"/>
</dbReference>
<feature type="transmembrane region" description="Helical" evidence="1">
    <location>
        <begin position="31"/>
        <end position="51"/>
    </location>
</feature>
<gene>
    <name evidence="2" type="ORF">AELLOGFF_04881</name>
</gene>
<accession>A0A5S9R3U7</accession>
<sequence>MASSSMDSGSAFPPSEWHASSRVYNRSQLMAFLRAGLIALVLLGFLALIVLF</sequence>
<dbReference type="Proteomes" id="UP000430146">
    <property type="component" value="Unassembled WGS sequence"/>
</dbReference>
<keyword evidence="1" id="KW-0472">Membrane</keyword>